<sequence length="273" mass="29992">MVDQYVLSTLTSSIQNQLWGTLNAPLYGPTSTLFLALASPPAIHVVSAPLPSVSNKAHISTTSLRSHLRRHHLGIGQAVVVGIGPFCKDKQRLNFPRSTRKFNTDYATTSTTTEDRTSYVLEVPAAPNACRRQLRKSLLRTTLHPHFPDRTPIMIQTRYNPFLLYFSAPDTEPVYVSHGSGASGLPSTTNPRKRPLRGAESRPQSRRLIPMELCDSPDAYSSFLRGGPITSSGLLVSSVSSLALVDRDQARGSSTSTLLHELHRQQQQVKPKG</sequence>
<reference evidence="1 2" key="1">
    <citation type="journal article" date="2019" name="Nat. Ecol. Evol.">
        <title>Megaphylogeny resolves global patterns of mushroom evolution.</title>
        <authorList>
            <person name="Varga T."/>
            <person name="Krizsan K."/>
            <person name="Foldi C."/>
            <person name="Dima B."/>
            <person name="Sanchez-Garcia M."/>
            <person name="Sanchez-Ramirez S."/>
            <person name="Szollosi G.J."/>
            <person name="Szarkandi J.G."/>
            <person name="Papp V."/>
            <person name="Albert L."/>
            <person name="Andreopoulos W."/>
            <person name="Angelini C."/>
            <person name="Antonin V."/>
            <person name="Barry K.W."/>
            <person name="Bougher N.L."/>
            <person name="Buchanan P."/>
            <person name="Buyck B."/>
            <person name="Bense V."/>
            <person name="Catcheside P."/>
            <person name="Chovatia M."/>
            <person name="Cooper J."/>
            <person name="Damon W."/>
            <person name="Desjardin D."/>
            <person name="Finy P."/>
            <person name="Geml J."/>
            <person name="Haridas S."/>
            <person name="Hughes K."/>
            <person name="Justo A."/>
            <person name="Karasinski D."/>
            <person name="Kautmanova I."/>
            <person name="Kiss B."/>
            <person name="Kocsube S."/>
            <person name="Kotiranta H."/>
            <person name="LaButti K.M."/>
            <person name="Lechner B.E."/>
            <person name="Liimatainen K."/>
            <person name="Lipzen A."/>
            <person name="Lukacs Z."/>
            <person name="Mihaltcheva S."/>
            <person name="Morgado L.N."/>
            <person name="Niskanen T."/>
            <person name="Noordeloos M.E."/>
            <person name="Ohm R.A."/>
            <person name="Ortiz-Santana B."/>
            <person name="Ovrebo C."/>
            <person name="Racz N."/>
            <person name="Riley R."/>
            <person name="Savchenko A."/>
            <person name="Shiryaev A."/>
            <person name="Soop K."/>
            <person name="Spirin V."/>
            <person name="Szebenyi C."/>
            <person name="Tomsovsky M."/>
            <person name="Tulloss R.E."/>
            <person name="Uehling J."/>
            <person name="Grigoriev I.V."/>
            <person name="Vagvolgyi C."/>
            <person name="Papp T."/>
            <person name="Martin F.M."/>
            <person name="Miettinen O."/>
            <person name="Hibbett D.S."/>
            <person name="Nagy L.G."/>
        </authorList>
    </citation>
    <scope>NUCLEOTIDE SEQUENCE [LARGE SCALE GENOMIC DNA]</scope>
    <source>
        <strain evidence="1 2">NL-1719</strain>
    </source>
</reference>
<keyword evidence="2" id="KW-1185">Reference proteome</keyword>
<dbReference type="Proteomes" id="UP000308600">
    <property type="component" value="Unassembled WGS sequence"/>
</dbReference>
<evidence type="ECO:0000313" key="1">
    <source>
        <dbReference type="EMBL" id="TFK60335.1"/>
    </source>
</evidence>
<protein>
    <submittedName>
        <fullName evidence="1">Uncharacterized protein</fullName>
    </submittedName>
</protein>
<proteinExistence type="predicted"/>
<dbReference type="EMBL" id="ML208791">
    <property type="protein sequence ID" value="TFK60335.1"/>
    <property type="molecule type" value="Genomic_DNA"/>
</dbReference>
<name>A0ACD3A4J8_9AGAR</name>
<gene>
    <name evidence="1" type="ORF">BDN72DRAFT_905061</name>
</gene>
<accession>A0ACD3A4J8</accession>
<evidence type="ECO:0000313" key="2">
    <source>
        <dbReference type="Proteomes" id="UP000308600"/>
    </source>
</evidence>
<organism evidence="1 2">
    <name type="scientific">Pluteus cervinus</name>
    <dbReference type="NCBI Taxonomy" id="181527"/>
    <lineage>
        <taxon>Eukaryota</taxon>
        <taxon>Fungi</taxon>
        <taxon>Dikarya</taxon>
        <taxon>Basidiomycota</taxon>
        <taxon>Agaricomycotina</taxon>
        <taxon>Agaricomycetes</taxon>
        <taxon>Agaricomycetidae</taxon>
        <taxon>Agaricales</taxon>
        <taxon>Pluteineae</taxon>
        <taxon>Pluteaceae</taxon>
        <taxon>Pluteus</taxon>
    </lineage>
</organism>